<gene>
    <name evidence="1" type="ORF">Pint_34508</name>
</gene>
<sequence length="367" mass="41720">MVEDMKIAQGLQFINFVTQCFLCPGNYTANLQETFRIPDRLIQKFGDELSSIGKLTIPSGRAWNSNFNVHIFDLATSEIKYPLDTCSRLEEPSHVKQCPLEEHIEDINSVEILASSPSCPTPSSSINKAFYESICYSWNNNSKFGISSENLHPVENMCHLEATSHSTRDVGTQLNYSELTAVDEVDLHFGGVTGGQLTRSGQRTDPCVHESLGKQKVEAELHDRKLSLKASMKNWRAVTTVKKWKTVCAAELFKSDHPFFRVTLRQYNTRKGFVYLHVPATFARKYLNGFRGHITLLDSDCNRQWLVQSRSKDGRVDLYKGWSKYARDNNLEEGDVCVFEPIRTKDVALKVTIFRALEHTESISRPN</sequence>
<comment type="caution">
    <text evidence="1">The sequence shown here is derived from an EMBL/GenBank/DDBJ whole genome shotgun (WGS) entry which is preliminary data.</text>
</comment>
<proteinExistence type="predicted"/>
<name>A0ACC0X7C2_9ROSI</name>
<protein>
    <submittedName>
        <fullName evidence="1">Uncharacterized protein</fullName>
    </submittedName>
</protein>
<accession>A0ACC0X7C2</accession>
<evidence type="ECO:0000313" key="1">
    <source>
        <dbReference type="EMBL" id="KAJ0010614.1"/>
    </source>
</evidence>
<organism evidence="1 2">
    <name type="scientific">Pistacia integerrima</name>
    <dbReference type="NCBI Taxonomy" id="434235"/>
    <lineage>
        <taxon>Eukaryota</taxon>
        <taxon>Viridiplantae</taxon>
        <taxon>Streptophyta</taxon>
        <taxon>Embryophyta</taxon>
        <taxon>Tracheophyta</taxon>
        <taxon>Spermatophyta</taxon>
        <taxon>Magnoliopsida</taxon>
        <taxon>eudicotyledons</taxon>
        <taxon>Gunneridae</taxon>
        <taxon>Pentapetalae</taxon>
        <taxon>rosids</taxon>
        <taxon>malvids</taxon>
        <taxon>Sapindales</taxon>
        <taxon>Anacardiaceae</taxon>
        <taxon>Pistacia</taxon>
    </lineage>
</organism>
<dbReference type="Proteomes" id="UP001163603">
    <property type="component" value="Chromosome 14"/>
</dbReference>
<keyword evidence="2" id="KW-1185">Reference proteome</keyword>
<reference evidence="2" key="1">
    <citation type="journal article" date="2023" name="G3 (Bethesda)">
        <title>Genome assembly and association tests identify interacting loci associated with vigor, precocity, and sex in interspecific pistachio rootstocks.</title>
        <authorList>
            <person name="Palmer W."/>
            <person name="Jacygrad E."/>
            <person name="Sagayaradj S."/>
            <person name="Cavanaugh K."/>
            <person name="Han R."/>
            <person name="Bertier L."/>
            <person name="Beede B."/>
            <person name="Kafkas S."/>
            <person name="Golino D."/>
            <person name="Preece J."/>
            <person name="Michelmore R."/>
        </authorList>
    </citation>
    <scope>NUCLEOTIDE SEQUENCE [LARGE SCALE GENOMIC DNA]</scope>
</reference>
<evidence type="ECO:0000313" key="2">
    <source>
        <dbReference type="Proteomes" id="UP001163603"/>
    </source>
</evidence>
<dbReference type="EMBL" id="CM047749">
    <property type="protein sequence ID" value="KAJ0010614.1"/>
    <property type="molecule type" value="Genomic_DNA"/>
</dbReference>